<comment type="caution">
    <text evidence="1">The sequence shown here is derived from an EMBL/GenBank/DDBJ whole genome shotgun (WGS) entry which is preliminary data.</text>
</comment>
<keyword evidence="2" id="KW-1185">Reference proteome</keyword>
<dbReference type="AlphaFoldDB" id="A0A1E5L0H2"/>
<accession>A0A1E5L0H2</accession>
<evidence type="ECO:0000313" key="1">
    <source>
        <dbReference type="EMBL" id="OEH83574.1"/>
    </source>
</evidence>
<proteinExistence type="predicted"/>
<dbReference type="EMBL" id="MIEK01000005">
    <property type="protein sequence ID" value="OEH83574.1"/>
    <property type="molecule type" value="Genomic_DNA"/>
</dbReference>
<protein>
    <submittedName>
        <fullName evidence="1">Uncharacterized protein</fullName>
    </submittedName>
</protein>
<evidence type="ECO:0000313" key="2">
    <source>
        <dbReference type="Proteomes" id="UP000095256"/>
    </source>
</evidence>
<dbReference type="RefSeq" id="WP_069697447.1">
    <property type="nucleotide sequence ID" value="NZ_JAGGMA010000012.1"/>
</dbReference>
<gene>
    <name evidence="1" type="ORF">BCR26_08835</name>
</gene>
<reference evidence="1 2" key="1">
    <citation type="submission" date="2016-09" db="EMBL/GenBank/DDBJ databases">
        <authorList>
            <person name="Capua I."/>
            <person name="De Benedictis P."/>
            <person name="Joannis T."/>
            <person name="Lombin L.H."/>
            <person name="Cattoli G."/>
        </authorList>
    </citation>
    <scope>NUCLEOTIDE SEQUENCE [LARGE SCALE GENOMIC DNA]</scope>
    <source>
        <strain evidence="1 2">LMG 25899</strain>
    </source>
</reference>
<dbReference type="STRING" id="762845.BCR26_08835"/>
<name>A0A1E5L0H2_9ENTE</name>
<dbReference type="Proteomes" id="UP000095256">
    <property type="component" value="Unassembled WGS sequence"/>
</dbReference>
<sequence length="62" mass="6968">MKKLNSLEALEYDGLIVASSADEKEVNKSLDTEIELTYDPESLKVFSESGTYIADLKKIERV</sequence>
<organism evidence="1 2">
    <name type="scientific">Enterococcus rivorum</name>
    <dbReference type="NCBI Taxonomy" id="762845"/>
    <lineage>
        <taxon>Bacteria</taxon>
        <taxon>Bacillati</taxon>
        <taxon>Bacillota</taxon>
        <taxon>Bacilli</taxon>
        <taxon>Lactobacillales</taxon>
        <taxon>Enterococcaceae</taxon>
        <taxon>Enterococcus</taxon>
    </lineage>
</organism>